<dbReference type="InterPro" id="IPR008271">
    <property type="entry name" value="Ser/Thr_kinase_AS"/>
</dbReference>
<evidence type="ECO:0000256" key="8">
    <source>
        <dbReference type="PIRSR" id="PIRSR630616-3"/>
    </source>
</evidence>
<evidence type="ECO:0000256" key="1">
    <source>
        <dbReference type="ARBA" id="ARBA00022527"/>
    </source>
</evidence>
<dbReference type="GeneID" id="17359469"/>
<evidence type="ECO:0000256" key="3">
    <source>
        <dbReference type="ARBA" id="ARBA00022741"/>
    </source>
</evidence>
<feature type="binding site" evidence="7">
    <location>
        <begin position="243"/>
        <end position="244"/>
    </location>
    <ligand>
        <name>ATP</name>
        <dbReference type="ChEBI" id="CHEBI:30616"/>
    </ligand>
</feature>
<feature type="region of interest" description="Disordered" evidence="9">
    <location>
        <begin position="747"/>
        <end position="780"/>
    </location>
</feature>
<feature type="cross-link" description="Glycyl lysine isopeptide (Lys-Gly) (interchain with G-Cter in SUMO2)" evidence="8">
    <location>
        <position position="241"/>
    </location>
</feature>
<keyword evidence="3 7" id="KW-0547">Nucleotide-binding</keyword>
<dbReference type="EMBL" id="GL433835">
    <property type="protein sequence ID" value="EFN59629.1"/>
    <property type="molecule type" value="Genomic_DNA"/>
</dbReference>
<dbReference type="AlphaFoldDB" id="E1Z2B2"/>
<dbReference type="KEGG" id="cvr:CHLNCDRAFT_133081"/>
<dbReference type="eggNOG" id="KOG0580">
    <property type="taxonomic scope" value="Eukaryota"/>
</dbReference>
<feature type="active site" description="Proton acceptor" evidence="6">
    <location>
        <position position="239"/>
    </location>
</feature>
<evidence type="ECO:0000256" key="4">
    <source>
        <dbReference type="ARBA" id="ARBA00022777"/>
    </source>
</evidence>
<feature type="domain" description="Protein kinase" evidence="10">
    <location>
        <begin position="112"/>
        <end position="382"/>
    </location>
</feature>
<dbReference type="RefSeq" id="XP_005851731.1">
    <property type="nucleotide sequence ID" value="XM_005851669.1"/>
</dbReference>
<feature type="compositionally biased region" description="Basic and acidic residues" evidence="9">
    <location>
        <begin position="9"/>
        <end position="20"/>
    </location>
</feature>
<dbReference type="InterPro" id="IPR011009">
    <property type="entry name" value="Kinase-like_dom_sf"/>
</dbReference>
<evidence type="ECO:0000256" key="6">
    <source>
        <dbReference type="PIRSR" id="PIRSR630616-1"/>
    </source>
</evidence>
<feature type="binding site" evidence="7">
    <location>
        <position position="122"/>
    </location>
    <ligand>
        <name>ATP</name>
        <dbReference type="ChEBI" id="CHEBI:30616"/>
    </ligand>
</feature>
<dbReference type="PANTHER" id="PTHR24350">
    <property type="entry name" value="SERINE/THREONINE-PROTEIN KINASE IAL-RELATED"/>
    <property type="match status" value="1"/>
</dbReference>
<dbReference type="InParanoid" id="E1Z2B2"/>
<feature type="compositionally biased region" description="Low complexity" evidence="9">
    <location>
        <begin position="771"/>
        <end position="780"/>
    </location>
</feature>
<dbReference type="OrthoDB" id="514217at2759"/>
<dbReference type="GO" id="GO:0004674">
    <property type="term" value="F:protein serine/threonine kinase activity"/>
    <property type="evidence" value="ECO:0007669"/>
    <property type="project" value="UniProtKB-KW"/>
</dbReference>
<feature type="region of interest" description="Disordered" evidence="9">
    <location>
        <begin position="425"/>
        <end position="446"/>
    </location>
</feature>
<evidence type="ECO:0000313" key="11">
    <source>
        <dbReference type="EMBL" id="EFN59629.1"/>
    </source>
</evidence>
<keyword evidence="12" id="KW-1185">Reference proteome</keyword>
<feature type="compositionally biased region" description="Low complexity" evidence="9">
    <location>
        <begin position="539"/>
        <end position="587"/>
    </location>
</feature>
<reference evidence="11 12" key="1">
    <citation type="journal article" date="2010" name="Plant Cell">
        <title>The Chlorella variabilis NC64A genome reveals adaptation to photosymbiosis, coevolution with viruses, and cryptic sex.</title>
        <authorList>
            <person name="Blanc G."/>
            <person name="Duncan G."/>
            <person name="Agarkova I."/>
            <person name="Borodovsky M."/>
            <person name="Gurnon J."/>
            <person name="Kuo A."/>
            <person name="Lindquist E."/>
            <person name="Lucas S."/>
            <person name="Pangilinan J."/>
            <person name="Polle J."/>
            <person name="Salamov A."/>
            <person name="Terry A."/>
            <person name="Yamada T."/>
            <person name="Dunigan D.D."/>
            <person name="Grigoriev I.V."/>
            <person name="Claverie J.M."/>
            <person name="Van Etten J.L."/>
        </authorList>
    </citation>
    <scope>NUCLEOTIDE SEQUENCE [LARGE SCALE GENOMIC DNA]</scope>
    <source>
        <strain evidence="11 12">NC64A</strain>
    </source>
</reference>
<sequence>MFSHLWLTPRDKQGREDKARPPHRLALAVAAAGGGDSPRAASRLTPAAQTASLSSGSGCRSPRSPQGCQSSRVAALPAYRARSSAPGGVQQLPQVQAAGEQPAAAYTSLDGLSKMAELHKGKHSTVHNYLDTRSGRVVAVKTYYKRTMAKRHFRNCRREVDINRMLARQGFTGTVQLLGAFEDDSHIHLVMESCAGGDLYRRLVRAGGVLGEAEVCHNVVVPLLLTLTFLHANHIAHRDIKPENIMFAADGSLRLGDFGLSIDAARERPTSRVGTLDYMAPEVVGMPSPDDMQRLGLAPHKIGHYGCKVDVWAVGVLAYELLCGRPPFEVEDVKLTEQHIQFAEVAFPPHISPLCRSFIQQALTKRPESRPSAAQLFQHRWVQRHYQQLLAAQAQAQPAAATMSAAAAAAAVAAAAGLLHTPELRRTVSQPPSPSKSMPGGTAGGGAGNAVLTPAAAAAVLAPFLPLSQAKMAHKVRLLSAGRPPSSGKPARLRRRVSDPLARVLLQPPPAGAGAAELAVAAAAAAGVPPTTPPPAAAAPPACASDGAGSVAPAADVGDDAASGAAAPDCFEQPGTPGLKTTPLPRQRPVVQPRAPLGRTPFLLPLVSPGSSGTAVGTSAPADLQPVAAGVRGKTAAGRSRFAAAAENDEGAASASAAMRASAETMLSSPGAALVGRASSLTSLCSRDGGSSSNLQVQERGASFTSAFGGSSGGNLPLQARASSFTSYGGGGSSGSLQLAARASSLTSFGGRSSGNLSSPGSKQLPGKPPAGEAGQQAGTAAELLQRLQL</sequence>
<evidence type="ECO:0000256" key="5">
    <source>
        <dbReference type="ARBA" id="ARBA00022840"/>
    </source>
</evidence>
<keyword evidence="1" id="KW-0723">Serine/threonine-protein kinase</keyword>
<name>E1Z2B2_CHLVA</name>
<accession>E1Z2B2</accession>
<keyword evidence="2" id="KW-0808">Transferase</keyword>
<dbReference type="InterPro" id="IPR000719">
    <property type="entry name" value="Prot_kinase_dom"/>
</dbReference>
<organism evidence="12">
    <name type="scientific">Chlorella variabilis</name>
    <name type="common">Green alga</name>
    <dbReference type="NCBI Taxonomy" id="554065"/>
    <lineage>
        <taxon>Eukaryota</taxon>
        <taxon>Viridiplantae</taxon>
        <taxon>Chlorophyta</taxon>
        <taxon>core chlorophytes</taxon>
        <taxon>Trebouxiophyceae</taxon>
        <taxon>Chlorellales</taxon>
        <taxon>Chlorellaceae</taxon>
        <taxon>Chlorella clade</taxon>
        <taxon>Chlorella</taxon>
    </lineage>
</organism>
<feature type="binding site" evidence="7">
    <location>
        <position position="141"/>
    </location>
    <ligand>
        <name>ATP</name>
        <dbReference type="ChEBI" id="CHEBI:30616"/>
    </ligand>
</feature>
<dbReference type="GO" id="GO:0005524">
    <property type="term" value="F:ATP binding"/>
    <property type="evidence" value="ECO:0007669"/>
    <property type="project" value="UniProtKB-KW"/>
</dbReference>
<dbReference type="Proteomes" id="UP000008141">
    <property type="component" value="Unassembled WGS sequence"/>
</dbReference>
<gene>
    <name evidence="11" type="ORF">CHLNCDRAFT_133081</name>
</gene>
<evidence type="ECO:0000256" key="9">
    <source>
        <dbReference type="SAM" id="MobiDB-lite"/>
    </source>
</evidence>
<feature type="region of interest" description="Disordered" evidence="9">
    <location>
        <begin position="1"/>
        <end position="71"/>
    </location>
</feature>
<evidence type="ECO:0000259" key="10">
    <source>
        <dbReference type="PROSITE" id="PS50011"/>
    </source>
</evidence>
<feature type="compositionally biased region" description="Low complexity" evidence="9">
    <location>
        <begin position="52"/>
        <end position="65"/>
    </location>
</feature>
<dbReference type="InterPro" id="IPR030616">
    <property type="entry name" value="Aur-like"/>
</dbReference>
<dbReference type="PROSITE" id="PS00108">
    <property type="entry name" value="PROTEIN_KINASE_ST"/>
    <property type="match status" value="1"/>
</dbReference>
<dbReference type="PROSITE" id="PS50011">
    <property type="entry name" value="PROTEIN_KINASE_DOM"/>
    <property type="match status" value="1"/>
</dbReference>
<proteinExistence type="predicted"/>
<feature type="region of interest" description="Disordered" evidence="9">
    <location>
        <begin position="527"/>
        <end position="587"/>
    </location>
</feature>
<dbReference type="SUPFAM" id="SSF56112">
    <property type="entry name" value="Protein kinase-like (PK-like)"/>
    <property type="match status" value="1"/>
</dbReference>
<dbReference type="STRING" id="554065.E1Z2B2"/>
<evidence type="ECO:0000313" key="12">
    <source>
        <dbReference type="Proteomes" id="UP000008141"/>
    </source>
</evidence>
<keyword evidence="4" id="KW-0418">Kinase</keyword>
<evidence type="ECO:0000256" key="2">
    <source>
        <dbReference type="ARBA" id="ARBA00022679"/>
    </source>
</evidence>
<keyword evidence="5 7" id="KW-0067">ATP-binding</keyword>
<feature type="binding site" evidence="7">
    <location>
        <position position="257"/>
    </location>
    <ligand>
        <name>ATP</name>
        <dbReference type="ChEBI" id="CHEBI:30616"/>
    </ligand>
</feature>
<dbReference type="OMA" id="TIAMGRH"/>
<protein>
    <recommendedName>
        <fullName evidence="10">Protein kinase domain-containing protein</fullName>
    </recommendedName>
</protein>
<dbReference type="SMART" id="SM00220">
    <property type="entry name" value="S_TKc"/>
    <property type="match status" value="1"/>
</dbReference>
<evidence type="ECO:0000256" key="7">
    <source>
        <dbReference type="PIRSR" id="PIRSR630616-2"/>
    </source>
</evidence>
<feature type="compositionally biased region" description="Polar residues" evidence="9">
    <location>
        <begin position="750"/>
        <end position="762"/>
    </location>
</feature>
<dbReference type="Pfam" id="PF00069">
    <property type="entry name" value="Pkinase"/>
    <property type="match status" value="1"/>
</dbReference>
<dbReference type="Gene3D" id="1.10.510.10">
    <property type="entry name" value="Transferase(Phosphotransferase) domain 1"/>
    <property type="match status" value="1"/>
</dbReference>